<feature type="transmembrane region" description="Helical" evidence="8">
    <location>
        <begin position="66"/>
        <end position="90"/>
    </location>
</feature>
<dbReference type="InterPro" id="IPR000515">
    <property type="entry name" value="MetI-like"/>
</dbReference>
<dbReference type="CDD" id="cd06261">
    <property type="entry name" value="TM_PBP2"/>
    <property type="match status" value="1"/>
</dbReference>
<feature type="transmembrane region" description="Helical" evidence="8">
    <location>
        <begin position="12"/>
        <end position="32"/>
    </location>
</feature>
<feature type="domain" description="ABC transmembrane type-1" evidence="9">
    <location>
        <begin position="67"/>
        <end position="275"/>
    </location>
</feature>
<comment type="caution">
    <text evidence="10">The sequence shown here is derived from an EMBL/GenBank/DDBJ whole genome shotgun (WGS) entry which is preliminary data.</text>
</comment>
<evidence type="ECO:0000256" key="1">
    <source>
        <dbReference type="ARBA" id="ARBA00004651"/>
    </source>
</evidence>
<evidence type="ECO:0000256" key="4">
    <source>
        <dbReference type="ARBA" id="ARBA00022475"/>
    </source>
</evidence>
<proteinExistence type="inferred from homology"/>
<evidence type="ECO:0000256" key="6">
    <source>
        <dbReference type="ARBA" id="ARBA00022989"/>
    </source>
</evidence>
<dbReference type="Pfam" id="PF00528">
    <property type="entry name" value="BPD_transp_1"/>
    <property type="match status" value="1"/>
</dbReference>
<accession>A0ABT3H6I3</accession>
<feature type="transmembrane region" description="Helical" evidence="8">
    <location>
        <begin position="102"/>
        <end position="125"/>
    </location>
</feature>
<sequence>MARGGTAQWREPFFLLSPGVAFLVLAFFFPAFQMLVLSFLGKGGLADGLTLEHYRKLVADDFYLGVAWRTFALSIVITASSLVIGFPLAVIMSRAGPGVRRLLIVLIVLPLMTSVVIRTFGWLVILGPGGGLSWALKSLGLIDRQISLMHTEAGIVVAMVQVLLPFLVLTTLGSLNRIPPDLDRAVRTMGAGFFRALWHVTLPLSVPGLVSGSLLVFALSISSFITPSLVGGVRLPVMAGSIYQQVTGSFDWNFAAVLSVTLLAATLALIVPYMMASARMGGRQ</sequence>
<evidence type="ECO:0000256" key="2">
    <source>
        <dbReference type="ARBA" id="ARBA00007069"/>
    </source>
</evidence>
<evidence type="ECO:0000256" key="7">
    <source>
        <dbReference type="ARBA" id="ARBA00023136"/>
    </source>
</evidence>
<comment type="subcellular location">
    <subcellularLocation>
        <location evidence="1 8">Cell membrane</location>
        <topology evidence="1 8">Multi-pass membrane protein</topology>
    </subcellularLocation>
</comment>
<keyword evidence="6 8" id="KW-1133">Transmembrane helix</keyword>
<feature type="transmembrane region" description="Helical" evidence="8">
    <location>
        <begin position="254"/>
        <end position="276"/>
    </location>
</feature>
<dbReference type="PROSITE" id="PS50928">
    <property type="entry name" value="ABC_TM1"/>
    <property type="match status" value="1"/>
</dbReference>
<evidence type="ECO:0000256" key="8">
    <source>
        <dbReference type="RuleBase" id="RU363032"/>
    </source>
</evidence>
<dbReference type="PANTHER" id="PTHR42929:SF5">
    <property type="entry name" value="ABC TRANSPORTER PERMEASE PROTEIN"/>
    <property type="match status" value="1"/>
</dbReference>
<dbReference type="SUPFAM" id="SSF161098">
    <property type="entry name" value="MetI-like"/>
    <property type="match status" value="1"/>
</dbReference>
<reference evidence="11" key="1">
    <citation type="submission" date="2023-07" db="EMBL/GenBank/DDBJ databases">
        <title>Genome sequencing of Purple Non-Sulfur Bacteria from various extreme environments.</title>
        <authorList>
            <person name="Mayer M."/>
        </authorList>
    </citation>
    <scope>NUCLEOTIDE SEQUENCE [LARGE SCALE GENOMIC DNA]</scope>
    <source>
        <strain evidence="11">DSM 17935</strain>
    </source>
</reference>
<dbReference type="RefSeq" id="WP_264599632.1">
    <property type="nucleotide sequence ID" value="NZ_JAOQNS010000001.1"/>
</dbReference>
<gene>
    <name evidence="10" type="ORF">M2319_000270</name>
</gene>
<keyword evidence="7 8" id="KW-0472">Membrane</keyword>
<dbReference type="InterPro" id="IPR035906">
    <property type="entry name" value="MetI-like_sf"/>
</dbReference>
<feature type="transmembrane region" description="Helical" evidence="8">
    <location>
        <begin position="153"/>
        <end position="175"/>
    </location>
</feature>
<evidence type="ECO:0000256" key="5">
    <source>
        <dbReference type="ARBA" id="ARBA00022692"/>
    </source>
</evidence>
<organism evidence="10 11">
    <name type="scientific">Rhodobium gokarnense</name>
    <dbReference type="NCBI Taxonomy" id="364296"/>
    <lineage>
        <taxon>Bacteria</taxon>
        <taxon>Pseudomonadati</taxon>
        <taxon>Pseudomonadota</taxon>
        <taxon>Alphaproteobacteria</taxon>
        <taxon>Hyphomicrobiales</taxon>
        <taxon>Rhodobiaceae</taxon>
        <taxon>Rhodobium</taxon>
    </lineage>
</organism>
<evidence type="ECO:0000256" key="3">
    <source>
        <dbReference type="ARBA" id="ARBA00022448"/>
    </source>
</evidence>
<dbReference type="Gene3D" id="1.10.3720.10">
    <property type="entry name" value="MetI-like"/>
    <property type="match status" value="1"/>
</dbReference>
<evidence type="ECO:0000313" key="10">
    <source>
        <dbReference type="EMBL" id="MCW2305954.1"/>
    </source>
</evidence>
<evidence type="ECO:0000313" key="11">
    <source>
        <dbReference type="Proteomes" id="UP001209755"/>
    </source>
</evidence>
<evidence type="ECO:0000259" key="9">
    <source>
        <dbReference type="PROSITE" id="PS50928"/>
    </source>
</evidence>
<keyword evidence="4" id="KW-1003">Cell membrane</keyword>
<dbReference type="PANTHER" id="PTHR42929">
    <property type="entry name" value="INNER MEMBRANE ABC TRANSPORTER PERMEASE PROTEIN YDCU-RELATED-RELATED"/>
    <property type="match status" value="1"/>
</dbReference>
<comment type="similarity">
    <text evidence="2">Belongs to the binding-protein-dependent transport system permease family. CysTW subfamily.</text>
</comment>
<name>A0ABT3H6I3_9HYPH</name>
<keyword evidence="11" id="KW-1185">Reference proteome</keyword>
<keyword evidence="3 8" id="KW-0813">Transport</keyword>
<protein>
    <submittedName>
        <fullName evidence="10">Spermidine/putrescine transport system permease protein</fullName>
    </submittedName>
</protein>
<keyword evidence="5 8" id="KW-0812">Transmembrane</keyword>
<dbReference type="EMBL" id="JAOQNS010000001">
    <property type="protein sequence ID" value="MCW2305954.1"/>
    <property type="molecule type" value="Genomic_DNA"/>
</dbReference>
<feature type="transmembrane region" description="Helical" evidence="8">
    <location>
        <begin position="196"/>
        <end position="225"/>
    </location>
</feature>
<dbReference type="Proteomes" id="UP001209755">
    <property type="component" value="Unassembled WGS sequence"/>
</dbReference>